<dbReference type="PANTHER" id="PTHR28083">
    <property type="entry name" value="GOOD FOR FULL DBP5 ACTIVITY PROTEIN 2"/>
    <property type="match status" value="1"/>
</dbReference>
<comment type="caution">
    <text evidence="3">The sequence shown here is derived from an EMBL/GenBank/DDBJ whole genome shotgun (WGS) entry which is preliminary data.</text>
</comment>
<dbReference type="EMBL" id="NKUJ01000577">
    <property type="protein sequence ID" value="RMJ02324.1"/>
    <property type="molecule type" value="Genomic_DNA"/>
</dbReference>
<feature type="region of interest" description="Disordered" evidence="1">
    <location>
        <begin position="322"/>
        <end position="344"/>
    </location>
</feature>
<name>A0A3M2RB18_9HYPO</name>
<sequence>MSAMPPPGRVESVPDWMAGLSSETFLKSRGVLPFRSSPPQAQAPDSTARVLPQFNEKSQAFMPVEHECVIVALDFRDLCRWKITHNHLGQQDYSYKPITEAGWAYIDARNIIRKGIAPGDRGQKLQTLMEQHHWIVEEFRGHWGQTCPDKEHKPAPYSFAFGKSELVPESKLGHRLNNVFMYLCKLNRTAEEKEQGKLRKVVFLTWDSRLVEMTIQRLGFKWFKQPNVELWDLQKRFVCPGPRIEFALQTLGIRFVDQFFGNIARCSGNLSMFLLQMFLSTFYMADGMRNAFVRGQNLPWLPYSWTGVDLGQVNVPPGQLPVRRPLEYKNDNDVPQKSDPKIWP</sequence>
<dbReference type="Pfam" id="PF21762">
    <property type="entry name" value="DEDDh_C"/>
    <property type="match status" value="1"/>
</dbReference>
<proteinExistence type="predicted"/>
<evidence type="ECO:0000256" key="1">
    <source>
        <dbReference type="SAM" id="MobiDB-lite"/>
    </source>
</evidence>
<feature type="compositionally biased region" description="Basic and acidic residues" evidence="1">
    <location>
        <begin position="324"/>
        <end position="344"/>
    </location>
</feature>
<dbReference type="InterPro" id="IPR040151">
    <property type="entry name" value="Gfd2/YDR514C-like"/>
</dbReference>
<dbReference type="OrthoDB" id="5082432at2759"/>
<protein>
    <recommendedName>
        <fullName evidence="2">Gfd2/YDR514C-like C-terminal domain-containing protein</fullName>
    </recommendedName>
</protein>
<evidence type="ECO:0000313" key="4">
    <source>
        <dbReference type="Proteomes" id="UP000277212"/>
    </source>
</evidence>
<keyword evidence="4" id="KW-1185">Reference proteome</keyword>
<dbReference type="InterPro" id="IPR048519">
    <property type="entry name" value="Gfd2/YDR514C-like_C"/>
</dbReference>
<feature type="domain" description="Gfd2/YDR514C-like C-terminal" evidence="2">
    <location>
        <begin position="93"/>
        <end position="234"/>
    </location>
</feature>
<evidence type="ECO:0000259" key="2">
    <source>
        <dbReference type="Pfam" id="PF21762"/>
    </source>
</evidence>
<dbReference type="AlphaFoldDB" id="A0A3M2RB18"/>
<organism evidence="3 4">
    <name type="scientific">Fusarium kuroshium</name>
    <dbReference type="NCBI Taxonomy" id="2010991"/>
    <lineage>
        <taxon>Eukaryota</taxon>
        <taxon>Fungi</taxon>
        <taxon>Dikarya</taxon>
        <taxon>Ascomycota</taxon>
        <taxon>Pezizomycotina</taxon>
        <taxon>Sordariomycetes</taxon>
        <taxon>Hypocreomycetidae</taxon>
        <taxon>Hypocreales</taxon>
        <taxon>Nectriaceae</taxon>
        <taxon>Fusarium</taxon>
        <taxon>Fusarium solani species complex</taxon>
    </lineage>
</organism>
<dbReference type="Proteomes" id="UP000277212">
    <property type="component" value="Unassembled WGS sequence"/>
</dbReference>
<reference evidence="3 4" key="1">
    <citation type="submission" date="2017-06" db="EMBL/GenBank/DDBJ databases">
        <title>Comparative genomic analysis of Ambrosia Fusariam Clade fungi.</title>
        <authorList>
            <person name="Stajich J.E."/>
            <person name="Carrillo J."/>
            <person name="Kijimoto T."/>
            <person name="Eskalen A."/>
            <person name="O'Donnell K."/>
            <person name="Kasson M."/>
        </authorList>
    </citation>
    <scope>NUCLEOTIDE SEQUENCE [LARGE SCALE GENOMIC DNA]</scope>
    <source>
        <strain evidence="3">UCR3666</strain>
    </source>
</reference>
<gene>
    <name evidence="3" type="ORF">CDV36_015410</name>
</gene>
<accession>A0A3M2RB18</accession>
<evidence type="ECO:0000313" key="3">
    <source>
        <dbReference type="EMBL" id="RMJ02324.1"/>
    </source>
</evidence>
<dbReference type="PANTHER" id="PTHR28083:SF1">
    <property type="entry name" value="GOOD FOR FULL DBP5 ACTIVITY PROTEIN 2"/>
    <property type="match status" value="1"/>
</dbReference>
<dbReference type="GO" id="GO:0005634">
    <property type="term" value="C:nucleus"/>
    <property type="evidence" value="ECO:0007669"/>
    <property type="project" value="TreeGrafter"/>
</dbReference>